<evidence type="ECO:0000313" key="1">
    <source>
        <dbReference type="EMBL" id="OIJ99054.1"/>
    </source>
</evidence>
<reference evidence="1 2" key="1">
    <citation type="submission" date="2016-10" db="EMBL/GenBank/DDBJ databases">
        <title>Genome sequence of Streptomyces sp. MUSC 1.</title>
        <authorList>
            <person name="Lee L.-H."/>
            <person name="Ser H.-L."/>
            <person name="Law J.W.-F."/>
        </authorList>
    </citation>
    <scope>NUCLEOTIDE SEQUENCE [LARGE SCALE GENOMIC DNA]</scope>
    <source>
        <strain evidence="1 2">MUSC 1</strain>
    </source>
</reference>
<dbReference type="AlphaFoldDB" id="A0A1S2Q1K8"/>
<dbReference type="InterPro" id="IPR040871">
    <property type="entry name" value="HopA1"/>
</dbReference>
<proteinExistence type="predicted"/>
<protein>
    <submittedName>
        <fullName evidence="1">Uncharacterized protein</fullName>
    </submittedName>
</protein>
<keyword evidence="2" id="KW-1185">Reference proteome</keyword>
<organism evidence="1 2">
    <name type="scientific">Streptomyces monashensis</name>
    <dbReference type="NCBI Taxonomy" id="1678012"/>
    <lineage>
        <taxon>Bacteria</taxon>
        <taxon>Bacillati</taxon>
        <taxon>Actinomycetota</taxon>
        <taxon>Actinomycetes</taxon>
        <taxon>Kitasatosporales</taxon>
        <taxon>Streptomycetaceae</taxon>
        <taxon>Streptomyces</taxon>
    </lineage>
</organism>
<comment type="caution">
    <text evidence="1">The sequence shown here is derived from an EMBL/GenBank/DDBJ whole genome shotgun (WGS) entry which is preliminary data.</text>
</comment>
<gene>
    <name evidence="1" type="ORF">BIV23_28950</name>
</gene>
<dbReference type="OrthoDB" id="2408361at2"/>
<dbReference type="RefSeq" id="WP_071383933.1">
    <property type="nucleotide sequence ID" value="NZ_MLYO01000052.1"/>
</dbReference>
<name>A0A1S2Q1K8_9ACTN</name>
<dbReference type="Pfam" id="PF17914">
    <property type="entry name" value="HopA1"/>
    <property type="match status" value="1"/>
</dbReference>
<dbReference type="Proteomes" id="UP000179642">
    <property type="component" value="Unassembled WGS sequence"/>
</dbReference>
<evidence type="ECO:0000313" key="2">
    <source>
        <dbReference type="Proteomes" id="UP000179642"/>
    </source>
</evidence>
<sequence length="325" mass="34941">MSTFHLAPRIAASLADIHVEPGGLKAVAGKDTFEGDSAPVVAKKLAAGLYQTLHVGRSEALTSRPRSYRDRDLDHLLAGAMPHERTRTQALLQAYRPERNEAIVELDGLRVRMPPEAVITPLPETLPGPVTVTLPAARPGLSPGFFLADGSLGKERSGDMLRLYVHLTRPEAAPDAWHTVLTYLEKAGLPYRAKISSSPHLYPRRDAFVVYLGPRAQHAVPALAEQLKGLDGMGESTSPFAREVAPGIGVAWEPADRRAGHKGQSFGEHRTAILAEALVQHALLPDEDRTEAAEMVASAFLDASIDPLDPARNLDSPPMPALSAA</sequence>
<accession>A0A1S2Q1K8</accession>
<dbReference type="EMBL" id="MLYO01000052">
    <property type="protein sequence ID" value="OIJ99054.1"/>
    <property type="molecule type" value="Genomic_DNA"/>
</dbReference>